<dbReference type="GO" id="GO:0007283">
    <property type="term" value="P:spermatogenesis"/>
    <property type="evidence" value="ECO:0007669"/>
    <property type="project" value="UniProtKB-KW"/>
</dbReference>
<keyword evidence="4" id="KW-0597">Phosphoprotein</keyword>
<proteinExistence type="predicted"/>
<dbReference type="GO" id="GO:0030154">
    <property type="term" value="P:cell differentiation"/>
    <property type="evidence" value="ECO:0007669"/>
    <property type="project" value="UniProtKB-KW"/>
</dbReference>
<reference evidence="8" key="1">
    <citation type="submission" date="2021-02" db="EMBL/GenBank/DDBJ databases">
        <authorList>
            <person name="Nowell W R."/>
        </authorList>
    </citation>
    <scope>NUCLEOTIDE SEQUENCE</scope>
</reference>
<evidence type="ECO:0000256" key="7">
    <source>
        <dbReference type="SAM" id="MobiDB-lite"/>
    </source>
</evidence>
<dbReference type="AlphaFoldDB" id="A0A816G6E5"/>
<evidence type="ECO:0000313" key="8">
    <source>
        <dbReference type="EMBL" id="CAF1670984.1"/>
    </source>
</evidence>
<keyword evidence="5" id="KW-0221">Differentiation</keyword>
<dbReference type="PANTHER" id="PTHR17005">
    <property type="entry name" value="MALE-ENHANCED ANTIGEN-1"/>
    <property type="match status" value="1"/>
</dbReference>
<comment type="function">
    <text evidence="1">May play an important role in spermatogenesis and/or testis development.</text>
</comment>
<feature type="region of interest" description="Disordered" evidence="7">
    <location>
        <begin position="133"/>
        <end position="200"/>
    </location>
</feature>
<keyword evidence="3" id="KW-0217">Developmental protein</keyword>
<gene>
    <name evidence="8" type="ORF">XAT740_LOCUS58681</name>
</gene>
<dbReference type="Pfam" id="PF06910">
    <property type="entry name" value="MEA1"/>
    <property type="match status" value="1"/>
</dbReference>
<dbReference type="Proteomes" id="UP000663828">
    <property type="component" value="Unassembled WGS sequence"/>
</dbReference>
<dbReference type="InterPro" id="IPR009685">
    <property type="entry name" value="MEA1"/>
</dbReference>
<dbReference type="EMBL" id="CAJNOR010013018">
    <property type="protein sequence ID" value="CAF1670984.1"/>
    <property type="molecule type" value="Genomic_DNA"/>
</dbReference>
<feature type="non-terminal residue" evidence="8">
    <location>
        <position position="1"/>
    </location>
</feature>
<name>A0A816G6E5_ADIRI</name>
<feature type="compositionally biased region" description="Basic and acidic residues" evidence="7">
    <location>
        <begin position="162"/>
        <end position="176"/>
    </location>
</feature>
<evidence type="ECO:0000256" key="1">
    <source>
        <dbReference type="ARBA" id="ARBA00002540"/>
    </source>
</evidence>
<organism evidence="8 9">
    <name type="scientific">Adineta ricciae</name>
    <name type="common">Rotifer</name>
    <dbReference type="NCBI Taxonomy" id="249248"/>
    <lineage>
        <taxon>Eukaryota</taxon>
        <taxon>Metazoa</taxon>
        <taxon>Spiralia</taxon>
        <taxon>Gnathifera</taxon>
        <taxon>Rotifera</taxon>
        <taxon>Eurotatoria</taxon>
        <taxon>Bdelloidea</taxon>
        <taxon>Adinetida</taxon>
        <taxon>Adinetidae</taxon>
        <taxon>Adineta</taxon>
    </lineage>
</organism>
<evidence type="ECO:0000256" key="3">
    <source>
        <dbReference type="ARBA" id="ARBA00022473"/>
    </source>
</evidence>
<accession>A0A816G6E5</accession>
<feature type="compositionally biased region" description="Polar residues" evidence="7">
    <location>
        <begin position="178"/>
        <end position="197"/>
    </location>
</feature>
<keyword evidence="9" id="KW-1185">Reference proteome</keyword>
<evidence type="ECO:0000256" key="4">
    <source>
        <dbReference type="ARBA" id="ARBA00022553"/>
    </source>
</evidence>
<comment type="caution">
    <text evidence="8">The sequence shown here is derived from an EMBL/GenBank/DDBJ whole genome shotgun (WGS) entry which is preliminary data.</text>
</comment>
<evidence type="ECO:0000256" key="2">
    <source>
        <dbReference type="ARBA" id="ARBA00022245"/>
    </source>
</evidence>
<sequence>EGEGYHPMMYMDDDALLQMAIERSLLDSTEPPTNNDQGVSADQVTLYEALGHPGNRPNQTEGNNRYVDYDLQRALEASLLASGLSEPEMEEVRKQNQAQFSVEGASEDLSAVMELSKREEEARLIRIREEEEELEKIRNMSPSPKSPQEKKLPGEDDAANEELSHPPTHDHHEHVASTDGSAANSDNDEQNFNQPMANVNGYCLLPQDSEMNQGESLFDDGNEDEEFLRFATLRVLSSTDEIRPRQTVNPPVESVWSTKLENESFPVDDDKANYIKSLMSSIQLPASSIPVWAQYCSEQDWQAKLREKIMCRQTTFFASEKKQ</sequence>
<dbReference type="InterPro" id="IPR003903">
    <property type="entry name" value="UIM_dom"/>
</dbReference>
<dbReference type="SMART" id="SM00726">
    <property type="entry name" value="UIM"/>
    <property type="match status" value="3"/>
</dbReference>
<evidence type="ECO:0000256" key="5">
    <source>
        <dbReference type="ARBA" id="ARBA00022782"/>
    </source>
</evidence>
<keyword evidence="6" id="KW-0744">Spermatogenesis</keyword>
<protein>
    <recommendedName>
        <fullName evidence="2">Male-enhanced antigen 1</fullName>
    </recommendedName>
</protein>
<evidence type="ECO:0000313" key="9">
    <source>
        <dbReference type="Proteomes" id="UP000663828"/>
    </source>
</evidence>
<evidence type="ECO:0000256" key="6">
    <source>
        <dbReference type="ARBA" id="ARBA00022871"/>
    </source>
</evidence>